<keyword evidence="1" id="KW-1133">Transmembrane helix</keyword>
<name>A0A1X3IX35_ECOLX</name>
<feature type="transmembrane region" description="Helical" evidence="1">
    <location>
        <begin position="12"/>
        <end position="34"/>
    </location>
</feature>
<organism evidence="2 3">
    <name type="scientific">Escherichia coli TA447</name>
    <dbReference type="NCBI Taxonomy" id="656447"/>
    <lineage>
        <taxon>Bacteria</taxon>
        <taxon>Pseudomonadati</taxon>
        <taxon>Pseudomonadota</taxon>
        <taxon>Gammaproteobacteria</taxon>
        <taxon>Enterobacterales</taxon>
        <taxon>Enterobacteriaceae</taxon>
        <taxon>Escherichia</taxon>
    </lineage>
</organism>
<dbReference type="RefSeq" id="WP_249534132.1">
    <property type="nucleotide sequence ID" value="NZ_ADIZ01000031.1"/>
</dbReference>
<evidence type="ECO:0000313" key="3">
    <source>
        <dbReference type="Proteomes" id="UP000193942"/>
    </source>
</evidence>
<sequence>MTMALNRVAMLLFRLLIIWPSMLMGGLMALYLGMAVSGGVTGLEQRYEAESARWRDAPEGAVMMLRCPSRPFVAPVTTGEWRALSATDAECPRTPRSFGQAAEADFQSLYILALTLLLASVVLEGISAGMLRRKTASVPVSPHCGCGRGRGAVAHWPDHDNDAIPQKGGQV</sequence>
<accession>A0A1X3IX35</accession>
<feature type="transmembrane region" description="Helical" evidence="1">
    <location>
        <begin position="109"/>
        <end position="131"/>
    </location>
</feature>
<evidence type="ECO:0000256" key="1">
    <source>
        <dbReference type="SAM" id="Phobius"/>
    </source>
</evidence>
<evidence type="ECO:0000313" key="2">
    <source>
        <dbReference type="EMBL" id="OSK92680.1"/>
    </source>
</evidence>
<keyword evidence="1" id="KW-0812">Transmembrane</keyword>
<comment type="caution">
    <text evidence="2">The sequence shown here is derived from an EMBL/GenBank/DDBJ whole genome shotgun (WGS) entry which is preliminary data.</text>
</comment>
<dbReference type="Proteomes" id="UP000193942">
    <property type="component" value="Unassembled WGS sequence"/>
</dbReference>
<dbReference type="EMBL" id="ADIZ01000031">
    <property type="protein sequence ID" value="OSK92680.1"/>
    <property type="molecule type" value="Genomic_DNA"/>
</dbReference>
<protein>
    <submittedName>
        <fullName evidence="2">Uncharacterized protein</fullName>
    </submittedName>
</protein>
<reference evidence="2 3" key="1">
    <citation type="submission" date="2010-04" db="EMBL/GenBank/DDBJ databases">
        <title>The Genome Sequence of Escherichia coli TA447.</title>
        <authorList>
            <consortium name="The Broad Institute Genome Sequencing Platform"/>
            <consortium name="The Broad Institute Genome Sequencing Center for Infectious Disease"/>
            <person name="Feldgarden M."/>
            <person name="Gordon D.M."/>
            <person name="Johnson J.R."/>
            <person name="Johnston B.D."/>
            <person name="Young S."/>
            <person name="Zeng Q."/>
            <person name="Koehrsen M."/>
            <person name="Alvarado L."/>
            <person name="Berlin A.M."/>
            <person name="Borenstein D."/>
            <person name="Chapman S.B."/>
            <person name="Chen Z."/>
            <person name="Engels R."/>
            <person name="Freedman E."/>
            <person name="Gellesch M."/>
            <person name="Goldberg J."/>
            <person name="Griggs A."/>
            <person name="Gujja S."/>
            <person name="Heilman E.R."/>
            <person name="Heiman D.I."/>
            <person name="Hepburn T.A."/>
            <person name="Howarth C."/>
            <person name="Jen D."/>
            <person name="Larson L."/>
            <person name="Mehta T."/>
            <person name="Park D."/>
            <person name="Pearson M."/>
            <person name="Richards J."/>
            <person name="Roberts A."/>
            <person name="Saif S."/>
            <person name="Shea T.D."/>
            <person name="Shenoy N."/>
            <person name="Sisk P."/>
            <person name="Stolte C."/>
            <person name="Sykes S.N."/>
            <person name="Walk T."/>
            <person name="White J."/>
            <person name="Yandava C."/>
            <person name="Haas B."/>
            <person name="Henn M.R."/>
            <person name="Nusbaum C."/>
            <person name="Birren B."/>
        </authorList>
    </citation>
    <scope>NUCLEOTIDE SEQUENCE [LARGE SCALE GENOMIC DNA]</scope>
    <source>
        <strain evidence="2 3">TA447</strain>
    </source>
</reference>
<dbReference type="AlphaFoldDB" id="A0A1X3IX35"/>
<gene>
    <name evidence="2" type="ORF">ECXG_01191</name>
</gene>
<proteinExistence type="predicted"/>
<keyword evidence="1" id="KW-0472">Membrane</keyword>